<evidence type="ECO:0000259" key="5">
    <source>
        <dbReference type="PROSITE" id="PS50893"/>
    </source>
</evidence>
<dbReference type="InterPro" id="IPR017871">
    <property type="entry name" value="ABC_transporter-like_CS"/>
</dbReference>
<dbReference type="InterPro" id="IPR003439">
    <property type="entry name" value="ABC_transporter-like_ATP-bd"/>
</dbReference>
<evidence type="ECO:0000256" key="4">
    <source>
        <dbReference type="ARBA" id="ARBA00022840"/>
    </source>
</evidence>
<sequence>MNEYVIETKQITKAYGSLLALDHVNIHVSRGSIYGLVGDNGAGKSTLLKLLAGHSFSTEGELRLFGKYEEKELENSRKKIGCMIEQPGFFPNMTVEQTLKYYCIQKGILDTKKVAEMLKLTGIAEKRKSKCKNLSLGQKQRLGLAIAMMGEPQLLILDEPINGLDPSGIIEFRNLLHRLNKEKNITILLSSHILSELQQIATVFGFLSKGRLIEEITSHTLHEKCSDCIEIKVSDVEKYSVLLEKQFPKENYKVLPESNVRIYKPQEQAEVYSRLASENGIYITGMKTIQSSLEDYYMELKKRGDGK</sequence>
<dbReference type="InterPro" id="IPR003593">
    <property type="entry name" value="AAA+_ATPase"/>
</dbReference>
<reference evidence="6 7" key="1">
    <citation type="journal article" date="2018" name="Nat. Biotechnol.">
        <title>A standardized bacterial taxonomy based on genome phylogeny substantially revises the tree of life.</title>
        <authorList>
            <person name="Parks D.H."/>
            <person name="Chuvochina M."/>
            <person name="Waite D.W."/>
            <person name="Rinke C."/>
            <person name="Skarshewski A."/>
            <person name="Chaumeil P.A."/>
            <person name="Hugenholtz P."/>
        </authorList>
    </citation>
    <scope>NUCLEOTIDE SEQUENCE [LARGE SCALE GENOMIC DNA]</scope>
    <source>
        <strain evidence="6">UBA11728</strain>
    </source>
</reference>
<feature type="domain" description="ABC transporter" evidence="5">
    <location>
        <begin position="6"/>
        <end position="234"/>
    </location>
</feature>
<proteinExistence type="inferred from homology"/>
<dbReference type="Proteomes" id="UP000262969">
    <property type="component" value="Unassembled WGS sequence"/>
</dbReference>
<keyword evidence="4 6" id="KW-0067">ATP-binding</keyword>
<dbReference type="EMBL" id="DPVV01000225">
    <property type="protein sequence ID" value="HCL02096.1"/>
    <property type="molecule type" value="Genomic_DNA"/>
</dbReference>
<name>A0A3D2X553_9FIRM</name>
<keyword evidence="3" id="KW-0547">Nucleotide-binding</keyword>
<keyword evidence="2" id="KW-0813">Transport</keyword>
<dbReference type="Gene3D" id="3.40.50.300">
    <property type="entry name" value="P-loop containing nucleotide triphosphate hydrolases"/>
    <property type="match status" value="1"/>
</dbReference>
<evidence type="ECO:0000256" key="3">
    <source>
        <dbReference type="ARBA" id="ARBA00022741"/>
    </source>
</evidence>
<dbReference type="Pfam" id="PF00005">
    <property type="entry name" value="ABC_tran"/>
    <property type="match status" value="1"/>
</dbReference>
<accession>A0A3D2X553</accession>
<dbReference type="AlphaFoldDB" id="A0A3D2X553"/>
<dbReference type="PROSITE" id="PS00211">
    <property type="entry name" value="ABC_TRANSPORTER_1"/>
    <property type="match status" value="1"/>
</dbReference>
<protein>
    <submittedName>
        <fullName evidence="6">Bacitracin ABC transporter ATP-binding protein</fullName>
    </submittedName>
</protein>
<comment type="similarity">
    <text evidence="1">Belongs to the ABC transporter superfamily.</text>
</comment>
<dbReference type="GO" id="GO:0016887">
    <property type="term" value="F:ATP hydrolysis activity"/>
    <property type="evidence" value="ECO:0007669"/>
    <property type="project" value="InterPro"/>
</dbReference>
<evidence type="ECO:0000313" key="6">
    <source>
        <dbReference type="EMBL" id="HCL02096.1"/>
    </source>
</evidence>
<dbReference type="InterPro" id="IPR027417">
    <property type="entry name" value="P-loop_NTPase"/>
</dbReference>
<comment type="caution">
    <text evidence="6">The sequence shown here is derived from an EMBL/GenBank/DDBJ whole genome shotgun (WGS) entry which is preliminary data.</text>
</comment>
<evidence type="ECO:0000256" key="1">
    <source>
        <dbReference type="ARBA" id="ARBA00005417"/>
    </source>
</evidence>
<gene>
    <name evidence="6" type="ORF">DHW61_06705</name>
</gene>
<dbReference type="GO" id="GO:0005524">
    <property type="term" value="F:ATP binding"/>
    <property type="evidence" value="ECO:0007669"/>
    <property type="project" value="UniProtKB-KW"/>
</dbReference>
<evidence type="ECO:0000313" key="7">
    <source>
        <dbReference type="Proteomes" id="UP000262969"/>
    </source>
</evidence>
<dbReference type="PANTHER" id="PTHR43335">
    <property type="entry name" value="ABC TRANSPORTER, ATP-BINDING PROTEIN"/>
    <property type="match status" value="1"/>
</dbReference>
<evidence type="ECO:0000256" key="2">
    <source>
        <dbReference type="ARBA" id="ARBA00022448"/>
    </source>
</evidence>
<dbReference type="SUPFAM" id="SSF52540">
    <property type="entry name" value="P-loop containing nucleoside triphosphate hydrolases"/>
    <property type="match status" value="1"/>
</dbReference>
<dbReference type="PANTHER" id="PTHR43335:SF8">
    <property type="entry name" value="ABC TRANSPORTER, ATP-BINDING PROTEIN"/>
    <property type="match status" value="1"/>
</dbReference>
<organism evidence="6 7">
    <name type="scientific">Lachnoclostridium phytofermentans</name>
    <dbReference type="NCBI Taxonomy" id="66219"/>
    <lineage>
        <taxon>Bacteria</taxon>
        <taxon>Bacillati</taxon>
        <taxon>Bacillota</taxon>
        <taxon>Clostridia</taxon>
        <taxon>Lachnospirales</taxon>
        <taxon>Lachnospiraceae</taxon>
    </lineage>
</organism>
<dbReference type="PROSITE" id="PS50893">
    <property type="entry name" value="ABC_TRANSPORTER_2"/>
    <property type="match status" value="1"/>
</dbReference>
<dbReference type="SMART" id="SM00382">
    <property type="entry name" value="AAA"/>
    <property type="match status" value="1"/>
</dbReference>